<dbReference type="EMBL" id="CP034593">
    <property type="protein sequence ID" value="AZQ77443.1"/>
    <property type="molecule type" value="Genomic_DNA"/>
</dbReference>
<dbReference type="OrthoDB" id="9802264at2"/>
<dbReference type="KEGG" id="flh:EJ997_08950"/>
<keyword evidence="6" id="KW-0408">Iron</keyword>
<feature type="domain" description="ABC transporter" evidence="10">
    <location>
        <begin position="2"/>
        <end position="229"/>
    </location>
</feature>
<dbReference type="InterPro" id="IPR027417">
    <property type="entry name" value="P-loop_NTPase"/>
</dbReference>
<accession>A0A3S9PYK8</accession>
<evidence type="ECO:0000259" key="10">
    <source>
        <dbReference type="PROSITE" id="PS50893"/>
    </source>
</evidence>
<keyword evidence="12" id="KW-1185">Reference proteome</keyword>
<keyword evidence="3" id="KW-0410">Iron transport</keyword>
<dbReference type="GO" id="GO:0005524">
    <property type="term" value="F:ATP binding"/>
    <property type="evidence" value="ECO:0007669"/>
    <property type="project" value="UniProtKB-KW"/>
</dbReference>
<dbReference type="Proteomes" id="UP000280344">
    <property type="component" value="Chromosome"/>
</dbReference>
<dbReference type="GO" id="GO:0015408">
    <property type="term" value="F:ABC-type ferric iron transporter activity"/>
    <property type="evidence" value="ECO:0007669"/>
    <property type="project" value="InterPro"/>
</dbReference>
<dbReference type="PROSITE" id="PS00211">
    <property type="entry name" value="ABC_TRANSPORTER_1"/>
    <property type="match status" value="1"/>
</dbReference>
<dbReference type="Pfam" id="PF00005">
    <property type="entry name" value="ABC_tran"/>
    <property type="match status" value="1"/>
</dbReference>
<evidence type="ECO:0000256" key="2">
    <source>
        <dbReference type="ARBA" id="ARBA00022475"/>
    </source>
</evidence>
<dbReference type="PANTHER" id="PTHR42781">
    <property type="entry name" value="SPERMIDINE/PUTRESCINE IMPORT ATP-BINDING PROTEIN POTA"/>
    <property type="match status" value="1"/>
</dbReference>
<evidence type="ECO:0000313" key="12">
    <source>
        <dbReference type="Proteomes" id="UP000280344"/>
    </source>
</evidence>
<dbReference type="Gene3D" id="3.40.50.300">
    <property type="entry name" value="P-loop containing nucleotide triphosphate hydrolases"/>
    <property type="match status" value="1"/>
</dbReference>
<dbReference type="InterPro" id="IPR050093">
    <property type="entry name" value="ABC_SmlMolc_Importer"/>
</dbReference>
<dbReference type="GO" id="GO:0016020">
    <property type="term" value="C:membrane"/>
    <property type="evidence" value="ECO:0007669"/>
    <property type="project" value="InterPro"/>
</dbReference>
<dbReference type="EC" id="7.6.2.9" evidence="9"/>
<reference evidence="11 12" key="1">
    <citation type="submission" date="2018-12" db="EMBL/GenBank/DDBJ databases">
        <title>Complete genome sequence of Flaviflexus sp. H23T48.</title>
        <authorList>
            <person name="Bae J.-W."/>
            <person name="Lee J.-Y."/>
        </authorList>
    </citation>
    <scope>NUCLEOTIDE SEQUENCE [LARGE SCALE GENOMIC DNA]</scope>
    <source>
        <strain evidence="11 12">H23T48</strain>
    </source>
</reference>
<dbReference type="InterPro" id="IPR003593">
    <property type="entry name" value="AAA+_ATPase"/>
</dbReference>
<dbReference type="PROSITE" id="PS50893">
    <property type="entry name" value="ABC_TRANSPORTER_2"/>
    <property type="match status" value="1"/>
</dbReference>
<dbReference type="InterPro" id="IPR017871">
    <property type="entry name" value="ABC_transporter-like_CS"/>
</dbReference>
<keyword evidence="7" id="KW-0406">Ion transport</keyword>
<gene>
    <name evidence="11" type="ORF">EJ997_08950</name>
</gene>
<evidence type="ECO:0000256" key="9">
    <source>
        <dbReference type="ARBA" id="ARBA00066388"/>
    </source>
</evidence>
<evidence type="ECO:0000256" key="8">
    <source>
        <dbReference type="ARBA" id="ARBA00023136"/>
    </source>
</evidence>
<evidence type="ECO:0000256" key="7">
    <source>
        <dbReference type="ARBA" id="ARBA00023065"/>
    </source>
</evidence>
<dbReference type="GO" id="GO:0016887">
    <property type="term" value="F:ATP hydrolysis activity"/>
    <property type="evidence" value="ECO:0007669"/>
    <property type="project" value="InterPro"/>
</dbReference>
<keyword evidence="2" id="KW-1003">Cell membrane</keyword>
<evidence type="ECO:0000256" key="5">
    <source>
        <dbReference type="ARBA" id="ARBA00022840"/>
    </source>
</evidence>
<dbReference type="CDD" id="cd03259">
    <property type="entry name" value="ABC_Carb_Solutes_like"/>
    <property type="match status" value="1"/>
</dbReference>
<evidence type="ECO:0000313" key="11">
    <source>
        <dbReference type="EMBL" id="AZQ77443.1"/>
    </source>
</evidence>
<dbReference type="FunFam" id="3.40.50.300:FF:000425">
    <property type="entry name" value="Probable ABC transporter, ATP-binding subunit"/>
    <property type="match status" value="1"/>
</dbReference>
<proteinExistence type="predicted"/>
<keyword evidence="5 11" id="KW-0067">ATP-binding</keyword>
<dbReference type="RefSeq" id="WP_126704246.1">
    <property type="nucleotide sequence ID" value="NZ_CP034593.1"/>
</dbReference>
<dbReference type="AlphaFoldDB" id="A0A3S9PYK8"/>
<keyword evidence="8" id="KW-0472">Membrane</keyword>
<dbReference type="GO" id="GO:0015418">
    <property type="term" value="F:ABC-type quaternary ammonium compound transporting activity"/>
    <property type="evidence" value="ECO:0007669"/>
    <property type="project" value="UniProtKB-EC"/>
</dbReference>
<dbReference type="SUPFAM" id="SSF52540">
    <property type="entry name" value="P-loop containing nucleoside triphosphate hydrolases"/>
    <property type="match status" value="1"/>
</dbReference>
<dbReference type="InterPro" id="IPR015853">
    <property type="entry name" value="ABC_transpr_FbpC"/>
</dbReference>
<evidence type="ECO:0000256" key="6">
    <source>
        <dbReference type="ARBA" id="ARBA00023004"/>
    </source>
</evidence>
<evidence type="ECO:0000256" key="4">
    <source>
        <dbReference type="ARBA" id="ARBA00022741"/>
    </source>
</evidence>
<keyword evidence="4" id="KW-0547">Nucleotide-binding</keyword>
<keyword evidence="1" id="KW-0813">Transport</keyword>
<protein>
    <recommendedName>
        <fullName evidence="9">ABC-type quaternary amine transporter</fullName>
        <ecNumber evidence="9">7.6.2.9</ecNumber>
    </recommendedName>
</protein>
<dbReference type="PANTHER" id="PTHR42781:SF4">
    <property type="entry name" value="SPERMIDINE_PUTRESCINE IMPORT ATP-BINDING PROTEIN POTA"/>
    <property type="match status" value="1"/>
</dbReference>
<sequence length="274" mass="29301">MIELSSLTVSYGETVAVDRVDLTVKTGEIMALLGPSGCGKSSLLRGIVGLEPSTGDILVDGKSVQNVPVHLRRIGMVFQEAQLFTHRDVAGNIAYGLRGLPKKEIAARVTELLALVGLEGMGERSVTTLSGGQAQRVALARSLAPRPSVLLLDEPLSALDRVLRERLSGDLREILKAAEATAVYVTHDHDEAFTVADRVGIMDFGKLLQVGTPAELLARPADSAVAGFLGNMPLLEGRVTERSGDRTRLTLPNEIEIPGTVDTDTVRLRIKPLP</sequence>
<organism evidence="11 12">
    <name type="scientific">Flaviflexus ciconiae</name>
    <dbReference type="NCBI Taxonomy" id="2496867"/>
    <lineage>
        <taxon>Bacteria</taxon>
        <taxon>Bacillati</taxon>
        <taxon>Actinomycetota</taxon>
        <taxon>Actinomycetes</taxon>
        <taxon>Actinomycetales</taxon>
        <taxon>Actinomycetaceae</taxon>
        <taxon>Flaviflexus</taxon>
    </lineage>
</organism>
<evidence type="ECO:0000256" key="1">
    <source>
        <dbReference type="ARBA" id="ARBA00022448"/>
    </source>
</evidence>
<dbReference type="InterPro" id="IPR003439">
    <property type="entry name" value="ABC_transporter-like_ATP-bd"/>
</dbReference>
<dbReference type="SMART" id="SM00382">
    <property type="entry name" value="AAA"/>
    <property type="match status" value="1"/>
</dbReference>
<name>A0A3S9PYK8_9ACTO</name>
<evidence type="ECO:0000256" key="3">
    <source>
        <dbReference type="ARBA" id="ARBA00022496"/>
    </source>
</evidence>